<keyword evidence="2" id="KW-1185">Reference proteome</keyword>
<dbReference type="AlphaFoldDB" id="A0A9W9CFG9"/>
<dbReference type="EMBL" id="JAPEUX010000001">
    <property type="protein sequence ID" value="KAJ4359496.1"/>
    <property type="molecule type" value="Genomic_DNA"/>
</dbReference>
<evidence type="ECO:0000313" key="2">
    <source>
        <dbReference type="Proteomes" id="UP001140513"/>
    </source>
</evidence>
<gene>
    <name evidence="1" type="ORF">N0V89_000051</name>
</gene>
<proteinExistence type="predicted"/>
<sequence>MCCHFNSTFNTPGTCTLDLSYVDSAGILRLIDGVDSVGELCGVLKGTFGNEQCYVNLKDTTASGGGSEDVKKDACAKLKGTWDGGKCEVFGFAG</sequence>
<evidence type="ECO:0000313" key="1">
    <source>
        <dbReference type="EMBL" id="KAJ4359496.1"/>
    </source>
</evidence>
<dbReference type="OrthoDB" id="10401965at2759"/>
<dbReference type="GeneID" id="80903581"/>
<protein>
    <submittedName>
        <fullName evidence="1">Uncharacterized protein</fullName>
    </submittedName>
</protein>
<reference evidence="1" key="1">
    <citation type="submission" date="2022-10" db="EMBL/GenBank/DDBJ databases">
        <title>Tapping the CABI collections for fungal endophytes: first genome assemblies for Collariella, Neodidymelliopsis, Ascochyta clinopodiicola, Didymella pomorum, Didymosphaeria variabile, Neocosmospora piperis and Neocucurbitaria cava.</title>
        <authorList>
            <person name="Hill R."/>
        </authorList>
    </citation>
    <scope>NUCLEOTIDE SEQUENCE</scope>
    <source>
        <strain evidence="1">IMI 356815</strain>
    </source>
</reference>
<name>A0A9W9CFG9_9PLEO</name>
<dbReference type="RefSeq" id="XP_056075698.1">
    <property type="nucleotide sequence ID" value="XM_056208876.1"/>
</dbReference>
<organism evidence="1 2">
    <name type="scientific">Didymosphaeria variabile</name>
    <dbReference type="NCBI Taxonomy" id="1932322"/>
    <lineage>
        <taxon>Eukaryota</taxon>
        <taxon>Fungi</taxon>
        <taxon>Dikarya</taxon>
        <taxon>Ascomycota</taxon>
        <taxon>Pezizomycotina</taxon>
        <taxon>Dothideomycetes</taxon>
        <taxon>Pleosporomycetidae</taxon>
        <taxon>Pleosporales</taxon>
        <taxon>Massarineae</taxon>
        <taxon>Didymosphaeriaceae</taxon>
        <taxon>Didymosphaeria</taxon>
    </lineage>
</organism>
<accession>A0A9W9CFG9</accession>
<comment type="caution">
    <text evidence="1">The sequence shown here is derived from an EMBL/GenBank/DDBJ whole genome shotgun (WGS) entry which is preliminary data.</text>
</comment>
<dbReference type="Proteomes" id="UP001140513">
    <property type="component" value="Unassembled WGS sequence"/>
</dbReference>